<comment type="caution">
    <text evidence="1">The sequence shown here is derived from an EMBL/GenBank/DDBJ whole genome shotgun (WGS) entry which is preliminary data.</text>
</comment>
<dbReference type="Proteomes" id="UP001357733">
    <property type="component" value="Unassembled WGS sequence"/>
</dbReference>
<evidence type="ECO:0000313" key="1">
    <source>
        <dbReference type="EMBL" id="MEB3429017.1"/>
    </source>
</evidence>
<dbReference type="EMBL" id="JAYKOT010000003">
    <property type="protein sequence ID" value="MEB3429017.1"/>
    <property type="molecule type" value="Genomic_DNA"/>
</dbReference>
<proteinExistence type="predicted"/>
<name>A0AAW9MWD9_9FIRM</name>
<organism evidence="1 2">
    <name type="scientific">Citroniella saccharovorans</name>
    <dbReference type="NCBI Taxonomy" id="2053367"/>
    <lineage>
        <taxon>Bacteria</taxon>
        <taxon>Bacillati</taxon>
        <taxon>Bacillota</taxon>
        <taxon>Tissierellia</taxon>
        <taxon>Tissierellales</taxon>
        <taxon>Peptoniphilaceae</taxon>
        <taxon>Citroniella</taxon>
    </lineage>
</organism>
<keyword evidence="2" id="KW-1185">Reference proteome</keyword>
<gene>
    <name evidence="1" type="ORF">VLK81_03085</name>
</gene>
<protein>
    <submittedName>
        <fullName evidence="1">Uncharacterized protein</fullName>
    </submittedName>
</protein>
<accession>A0AAW9MWD9</accession>
<sequence>MRKEKYITKILIVTILIISLATFESLIKAKSIELFEIFFKKKLGRAWENILIF</sequence>
<reference evidence="1 2" key="1">
    <citation type="submission" date="2024-01" db="EMBL/GenBank/DDBJ databases">
        <title>Complete genome sequence of Citroniella saccharovorans strain M6.X9, isolated from human fecal sample.</title>
        <authorList>
            <person name="Cheng G."/>
            <person name="Westerholm M."/>
            <person name="Schnurer A."/>
        </authorList>
    </citation>
    <scope>NUCLEOTIDE SEQUENCE [LARGE SCALE GENOMIC DNA]</scope>
    <source>
        <strain evidence="1 2">DSM 29873</strain>
    </source>
</reference>
<evidence type="ECO:0000313" key="2">
    <source>
        <dbReference type="Proteomes" id="UP001357733"/>
    </source>
</evidence>
<dbReference type="RefSeq" id="WP_324619129.1">
    <property type="nucleotide sequence ID" value="NZ_JAYKOT010000003.1"/>
</dbReference>
<dbReference type="AlphaFoldDB" id="A0AAW9MWD9"/>